<protein>
    <submittedName>
        <fullName evidence="1">Uncharacterized protein</fullName>
    </submittedName>
</protein>
<sequence length="359" mass="41848">MSSPLMRKTGYQNPCNKLGYITSTQISHPDRKIPSRSVPLVRTTIYDEKPLEYVMKNPLPQHDGYLTTTNDIYHRRKYYDYKYAQPSHPIAPSLENIHYIKPWALKIGEKSFNPQPIYDCSESKDAFKARHPIADIYGDPVYPDPIRNVYVPIGRDHVEEFDNDEPSTIRAAHPYLSQSQFAHRRFRPEELAEHSTMNRLFHEKPKDVAIKLRIIPVEGPFEQKLSSTNTLPNYDVKKEASSPNDYSNQKYFFRRPLYRGCPPRVFKPVPRLGWAPLTQESYGWPFHCFNKENTTCAFAMCMYQPKQTFAEARKVPWMYTTESQTYGRGRPVSTFINIHGPNTREWASNIIGEDCHFSN</sequence>
<keyword evidence="2" id="KW-1185">Reference proteome</keyword>
<proteinExistence type="predicted"/>
<evidence type="ECO:0000313" key="2">
    <source>
        <dbReference type="Proteomes" id="UP000708208"/>
    </source>
</evidence>
<dbReference type="PANTHER" id="PTHR37404">
    <property type="entry name" value="HCG1796489"/>
    <property type="match status" value="1"/>
</dbReference>
<comment type="caution">
    <text evidence="1">The sequence shown here is derived from an EMBL/GenBank/DDBJ whole genome shotgun (WGS) entry which is preliminary data.</text>
</comment>
<dbReference type="EMBL" id="CAJVCH010132004">
    <property type="protein sequence ID" value="CAG7726198.1"/>
    <property type="molecule type" value="Genomic_DNA"/>
</dbReference>
<reference evidence="1" key="1">
    <citation type="submission" date="2021-06" db="EMBL/GenBank/DDBJ databases">
        <authorList>
            <person name="Hodson N. C."/>
            <person name="Mongue J. A."/>
            <person name="Jaron S. K."/>
        </authorList>
    </citation>
    <scope>NUCLEOTIDE SEQUENCE</scope>
</reference>
<dbReference type="Proteomes" id="UP000708208">
    <property type="component" value="Unassembled WGS sequence"/>
</dbReference>
<dbReference type="AlphaFoldDB" id="A0A8J2NU27"/>
<evidence type="ECO:0000313" key="1">
    <source>
        <dbReference type="EMBL" id="CAG7726198.1"/>
    </source>
</evidence>
<dbReference type="PANTHER" id="PTHR37404:SF1">
    <property type="entry name" value="HCG1796489"/>
    <property type="match status" value="1"/>
</dbReference>
<accession>A0A8J2NU27</accession>
<organism evidence="1 2">
    <name type="scientific">Allacma fusca</name>
    <dbReference type="NCBI Taxonomy" id="39272"/>
    <lineage>
        <taxon>Eukaryota</taxon>
        <taxon>Metazoa</taxon>
        <taxon>Ecdysozoa</taxon>
        <taxon>Arthropoda</taxon>
        <taxon>Hexapoda</taxon>
        <taxon>Collembola</taxon>
        <taxon>Symphypleona</taxon>
        <taxon>Sminthuridae</taxon>
        <taxon>Allacma</taxon>
    </lineage>
</organism>
<gene>
    <name evidence="1" type="ORF">AFUS01_LOCUS15120</name>
</gene>
<name>A0A8J2NU27_9HEXA</name>
<dbReference type="InterPro" id="IPR053347">
    <property type="entry name" value="Axonemal_MT_stabilizer"/>
</dbReference>